<dbReference type="GO" id="GO:0005634">
    <property type="term" value="C:nucleus"/>
    <property type="evidence" value="ECO:0007669"/>
    <property type="project" value="TreeGrafter"/>
</dbReference>
<evidence type="ECO:0000313" key="3">
    <source>
        <dbReference type="Proteomes" id="UP000799444"/>
    </source>
</evidence>
<dbReference type="Proteomes" id="UP000799444">
    <property type="component" value="Unassembled WGS sequence"/>
</dbReference>
<dbReference type="InterPro" id="IPR036241">
    <property type="entry name" value="NSFL1C_SEP_dom_sf"/>
</dbReference>
<name>A0A9P4QI61_9PLEO</name>
<dbReference type="GO" id="GO:0031468">
    <property type="term" value="P:nuclear membrane reassembly"/>
    <property type="evidence" value="ECO:0007669"/>
    <property type="project" value="TreeGrafter"/>
</dbReference>
<dbReference type="GO" id="GO:0000045">
    <property type="term" value="P:autophagosome assembly"/>
    <property type="evidence" value="ECO:0007669"/>
    <property type="project" value="TreeGrafter"/>
</dbReference>
<dbReference type="SUPFAM" id="SSF102848">
    <property type="entry name" value="NSFL1 (p97 ATPase) cofactor p47, SEP domain"/>
    <property type="match status" value="1"/>
</dbReference>
<dbReference type="GO" id="GO:0061025">
    <property type="term" value="P:membrane fusion"/>
    <property type="evidence" value="ECO:0007669"/>
    <property type="project" value="TreeGrafter"/>
</dbReference>
<dbReference type="GO" id="GO:0005829">
    <property type="term" value="C:cytosol"/>
    <property type="evidence" value="ECO:0007669"/>
    <property type="project" value="TreeGrafter"/>
</dbReference>
<dbReference type="GO" id="GO:0043161">
    <property type="term" value="P:proteasome-mediated ubiquitin-dependent protein catabolic process"/>
    <property type="evidence" value="ECO:0007669"/>
    <property type="project" value="TreeGrafter"/>
</dbReference>
<reference evidence="2" key="1">
    <citation type="journal article" date="2020" name="Stud. Mycol.">
        <title>101 Dothideomycetes genomes: a test case for predicting lifestyles and emergence of pathogens.</title>
        <authorList>
            <person name="Haridas S."/>
            <person name="Albert R."/>
            <person name="Binder M."/>
            <person name="Bloem J."/>
            <person name="Labutti K."/>
            <person name="Salamov A."/>
            <person name="Andreopoulos B."/>
            <person name="Baker S."/>
            <person name="Barry K."/>
            <person name="Bills G."/>
            <person name="Bluhm B."/>
            <person name="Cannon C."/>
            <person name="Castanera R."/>
            <person name="Culley D."/>
            <person name="Daum C."/>
            <person name="Ezra D."/>
            <person name="Gonzalez J."/>
            <person name="Henrissat B."/>
            <person name="Kuo A."/>
            <person name="Liang C."/>
            <person name="Lipzen A."/>
            <person name="Lutzoni F."/>
            <person name="Magnuson J."/>
            <person name="Mondo S."/>
            <person name="Nolan M."/>
            <person name="Ohm R."/>
            <person name="Pangilinan J."/>
            <person name="Park H.-J."/>
            <person name="Ramirez L."/>
            <person name="Alfaro M."/>
            <person name="Sun H."/>
            <person name="Tritt A."/>
            <person name="Yoshinaga Y."/>
            <person name="Zwiers L.-H."/>
            <person name="Turgeon B."/>
            <person name="Goodwin S."/>
            <person name="Spatafora J."/>
            <person name="Crous P."/>
            <person name="Grigoriev I."/>
        </authorList>
    </citation>
    <scope>NUCLEOTIDE SEQUENCE</scope>
    <source>
        <strain evidence="2">CBS 125425</strain>
    </source>
</reference>
<organism evidence="2 3">
    <name type="scientific">Polyplosphaeria fusca</name>
    <dbReference type="NCBI Taxonomy" id="682080"/>
    <lineage>
        <taxon>Eukaryota</taxon>
        <taxon>Fungi</taxon>
        <taxon>Dikarya</taxon>
        <taxon>Ascomycota</taxon>
        <taxon>Pezizomycotina</taxon>
        <taxon>Dothideomycetes</taxon>
        <taxon>Pleosporomycetidae</taxon>
        <taxon>Pleosporales</taxon>
        <taxon>Tetraplosphaeriaceae</taxon>
        <taxon>Polyplosphaeria</taxon>
    </lineage>
</organism>
<dbReference type="PANTHER" id="PTHR23333:SF20">
    <property type="entry name" value="NSFL1 COFACTOR P47"/>
    <property type="match status" value="1"/>
</dbReference>
<dbReference type="Gene3D" id="3.30.420.210">
    <property type="entry name" value="SEP domain"/>
    <property type="match status" value="1"/>
</dbReference>
<dbReference type="SMART" id="SM00553">
    <property type="entry name" value="SEP"/>
    <property type="match status" value="1"/>
</dbReference>
<dbReference type="PANTHER" id="PTHR23333">
    <property type="entry name" value="UBX DOMAIN CONTAINING PROTEIN"/>
    <property type="match status" value="1"/>
</dbReference>
<dbReference type="InterPro" id="IPR012989">
    <property type="entry name" value="SEP_domain"/>
</dbReference>
<dbReference type="GO" id="GO:0043130">
    <property type="term" value="F:ubiquitin binding"/>
    <property type="evidence" value="ECO:0007669"/>
    <property type="project" value="TreeGrafter"/>
</dbReference>
<dbReference type="AlphaFoldDB" id="A0A9P4QI61"/>
<comment type="caution">
    <text evidence="2">The sequence shown here is derived from an EMBL/GenBank/DDBJ whole genome shotgun (WGS) entry which is preliminary data.</text>
</comment>
<dbReference type="OrthoDB" id="25887at2759"/>
<gene>
    <name evidence="2" type="ORF">EJ04DRAFT_557187</name>
</gene>
<dbReference type="EMBL" id="ML996314">
    <property type="protein sequence ID" value="KAF2727758.1"/>
    <property type="molecule type" value="Genomic_DNA"/>
</dbReference>
<proteinExistence type="predicted"/>
<protein>
    <recommendedName>
        <fullName evidence="1">SEP domain-containing protein</fullName>
    </recommendedName>
</protein>
<evidence type="ECO:0000259" key="1">
    <source>
        <dbReference type="SMART" id="SM00553"/>
    </source>
</evidence>
<dbReference type="Pfam" id="PF08059">
    <property type="entry name" value="SEP"/>
    <property type="match status" value="1"/>
</dbReference>
<evidence type="ECO:0000313" key="2">
    <source>
        <dbReference type="EMBL" id="KAF2727758.1"/>
    </source>
</evidence>
<accession>A0A9P4QI61</accession>
<feature type="domain" description="SEP" evidence="1">
    <location>
        <begin position="140"/>
        <end position="220"/>
    </location>
</feature>
<keyword evidence="3" id="KW-1185">Reference proteome</keyword>
<sequence length="491" mass="55454">MASPSPAALSFDPRVVEFIGTDRRLTYKEILDTVNTGAVFQIYGNSSGSAVWIVVVIFLDATSAVQYISQYPEGSMMISSQKIKITYGELNGDENGGLRYIPSEQEQSMIADHGMSRALVVWRLPLKPEHDVQVPVGQSTEQDHQVHLWKDGYSADSGALRTYDGDEDKQLLDELYNGRASSELFGQPPGQVVNVELIRHDGIYKSPNEREHRVPGYISTLEKLHAQEFKLDKLDPQTMVQVQRVDSSLVKDRVGVLVEFSGIQQAAEAVDQLRSEPPLKGFQYEFVADRCEGGGFTIKGPCDPLMVAKINNPFAPPPPAILETWRPIFRLQKRASEAGLDKEELWWEMCDWFRRQEVTFRKKASEQKAAIKRAEETGEELDDEWKNRTFLNTDWRCEECAQSHPQKGHNFDSRNAGKGCYFCNAIPWVKLKEENKARIEEVLEFRKNNDGPYEEAGPFCTDNVTFLRNPDGAPSVFPLRGQFSPQATPSV</sequence>
<dbReference type="GO" id="GO:0007030">
    <property type="term" value="P:Golgi organization"/>
    <property type="evidence" value="ECO:0007669"/>
    <property type="project" value="TreeGrafter"/>
</dbReference>